<keyword evidence="10" id="KW-0325">Glycoprotein</keyword>
<comment type="cofactor">
    <cofactor evidence="13 16">
        <name>Ca(2+)</name>
        <dbReference type="ChEBI" id="CHEBI:29108"/>
    </cofactor>
    <text evidence="13 16">Binds 2 calcium ions per subunit.</text>
</comment>
<dbReference type="GO" id="GO:0020037">
    <property type="term" value="F:heme binding"/>
    <property type="evidence" value="ECO:0007669"/>
    <property type="project" value="UniProtKB-UniRule"/>
</dbReference>
<comment type="similarity">
    <text evidence="16">Belongs to the peroxidase family. Classical plant (class III) peroxidase subfamily.</text>
</comment>
<keyword evidence="8 13" id="KW-0408">Iron</keyword>
<dbReference type="InterPro" id="IPR010255">
    <property type="entry name" value="Haem_peroxidase_sf"/>
</dbReference>
<evidence type="ECO:0000256" key="12">
    <source>
        <dbReference type="PIRSR" id="PIRSR600823-2"/>
    </source>
</evidence>
<dbReference type="GO" id="GO:0140825">
    <property type="term" value="F:lactoperoxidase activity"/>
    <property type="evidence" value="ECO:0007669"/>
    <property type="project" value="UniProtKB-EC"/>
</dbReference>
<dbReference type="FunFam" id="1.10.420.10:FF:000006">
    <property type="entry name" value="Peroxidase"/>
    <property type="match status" value="1"/>
</dbReference>
<dbReference type="PANTHER" id="PTHR31517:SF84">
    <property type="entry name" value="PEROXIDASE"/>
    <property type="match status" value="1"/>
</dbReference>
<evidence type="ECO:0000256" key="1">
    <source>
        <dbReference type="ARBA" id="ARBA00000189"/>
    </source>
</evidence>
<dbReference type="PROSITE" id="PS50873">
    <property type="entry name" value="PEROXIDASE_4"/>
    <property type="match status" value="1"/>
</dbReference>
<dbReference type="FunFam" id="1.10.520.10:FF:000001">
    <property type="entry name" value="Peroxidase"/>
    <property type="match status" value="1"/>
</dbReference>
<dbReference type="InterPro" id="IPR000823">
    <property type="entry name" value="Peroxidase_pln"/>
</dbReference>
<comment type="subcellular location">
    <subcellularLocation>
        <location evidence="16">Secreted</location>
    </subcellularLocation>
</comment>
<evidence type="ECO:0000256" key="16">
    <source>
        <dbReference type="RuleBase" id="RU362060"/>
    </source>
</evidence>
<evidence type="ECO:0000259" key="17">
    <source>
        <dbReference type="PROSITE" id="PS50873"/>
    </source>
</evidence>
<dbReference type="EMBL" id="LVLJ01002890">
    <property type="protein sequence ID" value="OAE23300.1"/>
    <property type="molecule type" value="Genomic_DNA"/>
</dbReference>
<feature type="binding site" evidence="12">
    <location>
        <position position="164"/>
    </location>
    <ligand>
        <name>substrate</name>
    </ligand>
</feature>
<dbReference type="PRINTS" id="PR00461">
    <property type="entry name" value="PLPEROXIDASE"/>
</dbReference>
<comment type="function">
    <text evidence="16">Removal of H(2)O(2), oxidation of toxic reductants, biosynthesis and degradation of lignin, suberization, auxin catabolism, response to environmental stresses such as wounding, pathogen attack and oxidative stress.</text>
</comment>
<dbReference type="PRINTS" id="PR00458">
    <property type="entry name" value="PEROXIDASE"/>
</dbReference>
<feature type="domain" description="Plant heme peroxidase family profile" evidence="17">
    <location>
        <begin position="26"/>
        <end position="358"/>
    </location>
</feature>
<keyword evidence="4 16" id="KW-0349">Heme</keyword>
<evidence type="ECO:0000256" key="4">
    <source>
        <dbReference type="ARBA" id="ARBA00022617"/>
    </source>
</evidence>
<evidence type="ECO:0000256" key="10">
    <source>
        <dbReference type="ARBA" id="ARBA00023180"/>
    </source>
</evidence>
<reference evidence="18" key="1">
    <citation type="submission" date="2016-03" db="EMBL/GenBank/DDBJ databases">
        <title>Mechanisms controlling the formation of the plant cell surface in tip-growing cells are functionally conserved among land plants.</title>
        <authorList>
            <person name="Honkanen S."/>
            <person name="Jones V.A."/>
            <person name="Morieri G."/>
            <person name="Champion C."/>
            <person name="Hetherington A.J."/>
            <person name="Kelly S."/>
            <person name="Saint-Marcoux D."/>
            <person name="Proust H."/>
            <person name="Prescott H."/>
            <person name="Dolan L."/>
        </authorList>
    </citation>
    <scope>NUCLEOTIDE SEQUENCE [LARGE SCALE GENOMIC DNA]</scope>
    <source>
        <tissue evidence="18">Whole gametophyte</tissue>
    </source>
</reference>
<feature type="binding site" evidence="13">
    <location>
        <position position="71"/>
    </location>
    <ligand>
        <name>Ca(2+)</name>
        <dbReference type="ChEBI" id="CHEBI:29108"/>
        <label>1</label>
    </ligand>
</feature>
<feature type="disulfide bond" evidence="15">
    <location>
        <begin position="69"/>
        <end position="74"/>
    </location>
</feature>
<keyword evidence="19" id="KW-1185">Reference proteome</keyword>
<feature type="binding site" evidence="13">
    <location>
        <position position="286"/>
    </location>
    <ligand>
        <name>Ca(2+)</name>
        <dbReference type="ChEBI" id="CHEBI:29108"/>
        <label>2</label>
    </ligand>
</feature>
<dbReference type="Gene3D" id="1.10.520.10">
    <property type="match status" value="2"/>
</dbReference>
<evidence type="ECO:0000256" key="6">
    <source>
        <dbReference type="ARBA" id="ARBA00022837"/>
    </source>
</evidence>
<evidence type="ECO:0000256" key="5">
    <source>
        <dbReference type="ARBA" id="ARBA00022723"/>
    </source>
</evidence>
<keyword evidence="16" id="KW-0376">Hydrogen peroxide</keyword>
<dbReference type="AlphaFoldDB" id="A0A176VQW6"/>
<sequence length="358" mass="39076">MEGKWWSIVPTLVVLLALQGGRAKAQFFVGFYDTKCPRAESLISLTVQQAVARDPTLAASILRMLFHDCWVQGCDASVLLDTAPGFGQAEKDAPPNQSLRGFEVFDAAKAAVESVCPGVVSCADIIALAARDATVAVGGPTWQVPTGRRDGTISQLLDAGINIPSAAFSYQLLRQNFNLHGFSEDEMVTLSGEDDRFMSQASLVRSFMHLSESIVDIPRNLVWEMNFAGAHTIGRAHCSAFSSRLYPTVDPTLDPAYAAQLQAACPPNANPNIRVPLDLSTPDAFDNNYYTNLPIGRSLMPSDAALLNDGFSTRVSEQNSQNSQFWTVKFANAMFRMSQLNMKLGLQGEIRQNCRFRG</sequence>
<comment type="caution">
    <text evidence="18">The sequence shown here is derived from an EMBL/GenBank/DDBJ whole genome shotgun (WGS) entry which is preliminary data.</text>
</comment>
<feature type="binding site" evidence="13">
    <location>
        <position position="68"/>
    </location>
    <ligand>
        <name>Ca(2+)</name>
        <dbReference type="ChEBI" id="CHEBI:29108"/>
        <label>1</label>
    </ligand>
</feature>
<dbReference type="GO" id="GO:0046872">
    <property type="term" value="F:metal ion binding"/>
    <property type="evidence" value="ECO:0007669"/>
    <property type="project" value="UniProtKB-UniRule"/>
</dbReference>
<dbReference type="GO" id="GO:0006979">
    <property type="term" value="P:response to oxidative stress"/>
    <property type="evidence" value="ECO:0007669"/>
    <property type="project" value="UniProtKB-UniRule"/>
</dbReference>
<dbReference type="CDD" id="cd00693">
    <property type="entry name" value="secretory_peroxidase"/>
    <property type="match status" value="1"/>
</dbReference>
<feature type="binding site" evidence="13">
    <location>
        <position position="281"/>
    </location>
    <ligand>
        <name>Ca(2+)</name>
        <dbReference type="ChEBI" id="CHEBI:29108"/>
        <label>2</label>
    </ligand>
</feature>
<evidence type="ECO:0000256" key="14">
    <source>
        <dbReference type="PIRSR" id="PIRSR600823-4"/>
    </source>
</evidence>
<feature type="disulfide bond" evidence="15">
    <location>
        <begin position="36"/>
        <end position="116"/>
    </location>
</feature>
<keyword evidence="5 13" id="KW-0479">Metal-binding</keyword>
<keyword evidence="16" id="KW-0964">Secreted</keyword>
<organism evidence="18 19">
    <name type="scientific">Marchantia polymorpha subsp. ruderalis</name>
    <dbReference type="NCBI Taxonomy" id="1480154"/>
    <lineage>
        <taxon>Eukaryota</taxon>
        <taxon>Viridiplantae</taxon>
        <taxon>Streptophyta</taxon>
        <taxon>Embryophyta</taxon>
        <taxon>Marchantiophyta</taxon>
        <taxon>Marchantiopsida</taxon>
        <taxon>Marchantiidae</taxon>
        <taxon>Marchantiales</taxon>
        <taxon>Marchantiaceae</taxon>
        <taxon>Marchantia</taxon>
    </lineage>
</organism>
<keyword evidence="6 13" id="KW-0106">Calcium</keyword>
<evidence type="ECO:0000256" key="15">
    <source>
        <dbReference type="PIRSR" id="PIRSR600823-5"/>
    </source>
</evidence>
<evidence type="ECO:0000256" key="2">
    <source>
        <dbReference type="ARBA" id="ARBA00012313"/>
    </source>
</evidence>
<evidence type="ECO:0000313" key="18">
    <source>
        <dbReference type="EMBL" id="OAE23300.1"/>
    </source>
</evidence>
<dbReference type="PANTHER" id="PTHR31517">
    <property type="match status" value="1"/>
</dbReference>
<comment type="catalytic activity">
    <reaction evidence="1 16">
        <text>2 a phenolic donor + H2O2 = 2 a phenolic radical donor + 2 H2O</text>
        <dbReference type="Rhea" id="RHEA:56136"/>
        <dbReference type="ChEBI" id="CHEBI:15377"/>
        <dbReference type="ChEBI" id="CHEBI:16240"/>
        <dbReference type="ChEBI" id="CHEBI:139520"/>
        <dbReference type="ChEBI" id="CHEBI:139521"/>
        <dbReference type="EC" id="1.11.1.7"/>
    </reaction>
</comment>
<feature type="chain" id="PRO_5007948700" description="Peroxidase" evidence="16">
    <location>
        <begin position="26"/>
        <end position="358"/>
    </location>
</feature>
<dbReference type="Gene3D" id="1.10.420.10">
    <property type="entry name" value="Peroxidase, domain 2"/>
    <property type="match status" value="2"/>
</dbReference>
<feature type="binding site" evidence="13">
    <location>
        <position position="232"/>
    </location>
    <ligand>
        <name>Ca(2+)</name>
        <dbReference type="ChEBI" id="CHEBI:29108"/>
        <label>2</label>
    </ligand>
</feature>
<feature type="disulfide bond" evidence="15">
    <location>
        <begin position="122"/>
        <end position="354"/>
    </location>
</feature>
<dbReference type="InterPro" id="IPR033905">
    <property type="entry name" value="Secretory_peroxidase"/>
</dbReference>
<evidence type="ECO:0000256" key="11">
    <source>
        <dbReference type="PIRSR" id="PIRSR600823-1"/>
    </source>
</evidence>
<dbReference type="Pfam" id="PF00141">
    <property type="entry name" value="peroxidase"/>
    <property type="match status" value="1"/>
</dbReference>
<feature type="binding site" evidence="13">
    <location>
        <position position="90"/>
    </location>
    <ligand>
        <name>Ca(2+)</name>
        <dbReference type="ChEBI" id="CHEBI:29108"/>
        <label>1</label>
    </ligand>
</feature>
<keyword evidence="7 16" id="KW-0560">Oxidoreductase</keyword>
<dbReference type="GO" id="GO:0005576">
    <property type="term" value="C:extracellular region"/>
    <property type="evidence" value="ECO:0007669"/>
    <property type="project" value="UniProtKB-SubCell"/>
</dbReference>
<proteinExistence type="inferred from homology"/>
<gene>
    <name evidence="18" type="ORF">AXG93_1713s1000</name>
</gene>
<feature type="binding site" description="axial binding residue" evidence="13">
    <location>
        <position position="231"/>
    </location>
    <ligand>
        <name>heme b</name>
        <dbReference type="ChEBI" id="CHEBI:60344"/>
    </ligand>
    <ligandPart>
        <name>Fe</name>
        <dbReference type="ChEBI" id="CHEBI:18248"/>
    </ligandPart>
</feature>
<keyword evidence="16" id="KW-0732">Signal</keyword>
<feature type="binding site" evidence="13">
    <location>
        <position position="77"/>
    </location>
    <ligand>
        <name>Ca(2+)</name>
        <dbReference type="ChEBI" id="CHEBI:29108"/>
        <label>1</label>
    </ligand>
</feature>
<keyword evidence="3 16" id="KW-0575">Peroxidase</keyword>
<dbReference type="EC" id="1.11.1.7" evidence="2 16"/>
<evidence type="ECO:0000256" key="8">
    <source>
        <dbReference type="ARBA" id="ARBA00023004"/>
    </source>
</evidence>
<evidence type="ECO:0000256" key="7">
    <source>
        <dbReference type="ARBA" id="ARBA00023002"/>
    </source>
</evidence>
<dbReference type="GO" id="GO:0042744">
    <property type="term" value="P:hydrogen peroxide catabolic process"/>
    <property type="evidence" value="ECO:0007669"/>
    <property type="project" value="UniProtKB-KW"/>
</dbReference>
<feature type="disulfide bond" evidence="15">
    <location>
        <begin position="238"/>
        <end position="265"/>
    </location>
</feature>
<feature type="site" description="Transition state stabilizer" evidence="14">
    <location>
        <position position="63"/>
    </location>
</feature>
<comment type="cofactor">
    <cofactor evidence="13 16">
        <name>heme b</name>
        <dbReference type="ChEBI" id="CHEBI:60344"/>
    </cofactor>
    <text evidence="13 16">Binds 1 heme b (iron(II)-protoporphyrin IX) group per subunit.</text>
</comment>
<feature type="active site" description="Proton acceptor" evidence="11">
    <location>
        <position position="67"/>
    </location>
</feature>
<accession>A0A176VQW6</accession>
<protein>
    <recommendedName>
        <fullName evidence="2 16">Peroxidase</fullName>
        <ecNumber evidence="2 16">1.11.1.7</ecNumber>
    </recommendedName>
</protein>
<dbReference type="InterPro" id="IPR002016">
    <property type="entry name" value="Haem_peroxidase"/>
</dbReference>
<feature type="signal peptide" evidence="16">
    <location>
        <begin position="1"/>
        <end position="25"/>
    </location>
</feature>
<name>A0A176VQW6_MARPO</name>
<feature type="binding site" evidence="13">
    <location>
        <position position="73"/>
    </location>
    <ligand>
        <name>Ca(2+)</name>
        <dbReference type="ChEBI" id="CHEBI:29108"/>
        <label>1</label>
    </ligand>
</feature>
<dbReference type="PROSITE" id="PS00436">
    <property type="entry name" value="PEROXIDASE_2"/>
    <property type="match status" value="1"/>
</dbReference>
<evidence type="ECO:0000256" key="9">
    <source>
        <dbReference type="ARBA" id="ARBA00023157"/>
    </source>
</evidence>
<keyword evidence="9 15" id="KW-1015">Disulfide bond</keyword>
<feature type="binding site" evidence="13">
    <location>
        <position position="75"/>
    </location>
    <ligand>
        <name>Ca(2+)</name>
        <dbReference type="ChEBI" id="CHEBI:29108"/>
        <label>1</label>
    </ligand>
</feature>
<evidence type="ECO:0000313" key="19">
    <source>
        <dbReference type="Proteomes" id="UP000077202"/>
    </source>
</evidence>
<dbReference type="SUPFAM" id="SSF48113">
    <property type="entry name" value="Heme-dependent peroxidases"/>
    <property type="match status" value="2"/>
</dbReference>
<dbReference type="Proteomes" id="UP000077202">
    <property type="component" value="Unassembled WGS sequence"/>
</dbReference>
<feature type="binding site" evidence="13">
    <location>
        <position position="278"/>
    </location>
    <ligand>
        <name>Ca(2+)</name>
        <dbReference type="ChEBI" id="CHEBI:29108"/>
        <label>2</label>
    </ligand>
</feature>
<dbReference type="InterPro" id="IPR019794">
    <property type="entry name" value="Peroxidases_AS"/>
</dbReference>
<evidence type="ECO:0000256" key="3">
    <source>
        <dbReference type="ARBA" id="ARBA00022559"/>
    </source>
</evidence>
<evidence type="ECO:0000256" key="13">
    <source>
        <dbReference type="PIRSR" id="PIRSR600823-3"/>
    </source>
</evidence>